<evidence type="ECO:0000313" key="3">
    <source>
        <dbReference type="Proteomes" id="UP001231362"/>
    </source>
</evidence>
<feature type="transmembrane region" description="Helical" evidence="1">
    <location>
        <begin position="170"/>
        <end position="188"/>
    </location>
</feature>
<evidence type="ECO:0000313" key="2">
    <source>
        <dbReference type="EMBL" id="MDQ0155329.1"/>
    </source>
</evidence>
<feature type="transmembrane region" description="Helical" evidence="1">
    <location>
        <begin position="34"/>
        <end position="53"/>
    </location>
</feature>
<keyword evidence="1" id="KW-0472">Membrane</keyword>
<protein>
    <submittedName>
        <fullName evidence="2">Acid phosphatase family membrane protein YuiD</fullName>
    </submittedName>
</protein>
<dbReference type="Pfam" id="PF02681">
    <property type="entry name" value="DUF212"/>
    <property type="match status" value="1"/>
</dbReference>
<keyword evidence="1" id="KW-0812">Transmembrane</keyword>
<gene>
    <name evidence="2" type="ORF">J2S07_001634</name>
</gene>
<reference evidence="2 3" key="1">
    <citation type="submission" date="2023-07" db="EMBL/GenBank/DDBJ databases">
        <title>Genomic Encyclopedia of Type Strains, Phase IV (KMG-IV): sequencing the most valuable type-strain genomes for metagenomic binning, comparative biology and taxonomic classification.</title>
        <authorList>
            <person name="Goeker M."/>
        </authorList>
    </citation>
    <scope>NUCLEOTIDE SEQUENCE [LARGE SCALE GENOMIC DNA]</scope>
    <source>
        <strain evidence="2 3">DSM 23948</strain>
    </source>
</reference>
<organism evidence="2 3">
    <name type="scientific">Anoxybacillus andreesenii</name>
    <dbReference type="NCBI Taxonomy" id="1325932"/>
    <lineage>
        <taxon>Bacteria</taxon>
        <taxon>Bacillati</taxon>
        <taxon>Bacillota</taxon>
        <taxon>Bacilli</taxon>
        <taxon>Bacillales</taxon>
        <taxon>Anoxybacillaceae</taxon>
        <taxon>Anoxybacillus</taxon>
    </lineage>
</organism>
<feature type="transmembrane region" description="Helical" evidence="1">
    <location>
        <begin position="97"/>
        <end position="114"/>
    </location>
</feature>
<keyword evidence="3" id="KW-1185">Reference proteome</keyword>
<proteinExistence type="predicted"/>
<dbReference type="EMBL" id="JAUSTU010000006">
    <property type="protein sequence ID" value="MDQ0155329.1"/>
    <property type="molecule type" value="Genomic_DNA"/>
</dbReference>
<comment type="caution">
    <text evidence="2">The sequence shown here is derived from an EMBL/GenBank/DDBJ whole genome shotgun (WGS) entry which is preliminary data.</text>
</comment>
<dbReference type="Proteomes" id="UP001231362">
    <property type="component" value="Unassembled WGS sequence"/>
</dbReference>
<sequence>MQQCSRKEPFFIGASRATLFEKIIVNKGGWSMDLFMNFSFWAAIAAILFAQFVKVPIHFAVTGKLDWSLLTSTGGMPSSHSAAVTALTTGVALESGMQSPVFAVSALFAIITMFDATGVRRQAGEHAIVLNQLVNDFNKFIEEAKDWPQKPEQQKRKELKELLGHKPIEVFFGGLTGIFLALFLHYLLQL</sequence>
<accession>A0ABT9V324</accession>
<dbReference type="PANTHER" id="PTHR31446:SF29">
    <property type="entry name" value="ACID PHOSPHATASE_VANADIUM-DEPENDENT HALOPEROXIDASE-RELATED PROTEIN"/>
    <property type="match status" value="1"/>
</dbReference>
<dbReference type="InterPro" id="IPR003832">
    <property type="entry name" value="DUF212"/>
</dbReference>
<name>A0ABT9V324_9BACL</name>
<evidence type="ECO:0000256" key="1">
    <source>
        <dbReference type="SAM" id="Phobius"/>
    </source>
</evidence>
<dbReference type="PANTHER" id="PTHR31446">
    <property type="entry name" value="ACID PHOSPHATASE/VANADIUM-DEPENDENT HALOPEROXIDASE-RELATED PROTEIN"/>
    <property type="match status" value="1"/>
</dbReference>
<keyword evidence="1" id="KW-1133">Transmembrane helix</keyword>